<gene>
    <name evidence="2" type="ORF">AKJ09_09043</name>
</gene>
<evidence type="ECO:0000313" key="2">
    <source>
        <dbReference type="EMBL" id="AKV02380.1"/>
    </source>
</evidence>
<name>A0A0K1QAD7_9BACT</name>
<dbReference type="STRING" id="1391654.AKJ09_09043"/>
<protein>
    <submittedName>
        <fullName evidence="2">Uncharacterized protein</fullName>
    </submittedName>
</protein>
<dbReference type="EMBL" id="CP012333">
    <property type="protein sequence ID" value="AKV02380.1"/>
    <property type="molecule type" value="Genomic_DNA"/>
</dbReference>
<dbReference type="AlphaFoldDB" id="A0A0K1QAD7"/>
<evidence type="ECO:0000313" key="3">
    <source>
        <dbReference type="Proteomes" id="UP000064967"/>
    </source>
</evidence>
<evidence type="ECO:0000256" key="1">
    <source>
        <dbReference type="SAM" id="Phobius"/>
    </source>
</evidence>
<dbReference type="KEGG" id="llu:AKJ09_09043"/>
<proteinExistence type="predicted"/>
<organism evidence="2 3">
    <name type="scientific">Labilithrix luteola</name>
    <dbReference type="NCBI Taxonomy" id="1391654"/>
    <lineage>
        <taxon>Bacteria</taxon>
        <taxon>Pseudomonadati</taxon>
        <taxon>Myxococcota</taxon>
        <taxon>Polyangia</taxon>
        <taxon>Polyangiales</taxon>
        <taxon>Labilitrichaceae</taxon>
        <taxon>Labilithrix</taxon>
    </lineage>
</organism>
<keyword evidence="1" id="KW-1133">Transmembrane helix</keyword>
<reference evidence="2 3" key="1">
    <citation type="submission" date="2015-08" db="EMBL/GenBank/DDBJ databases">
        <authorList>
            <person name="Babu N.S."/>
            <person name="Beckwith C.J."/>
            <person name="Beseler K.G."/>
            <person name="Brison A."/>
            <person name="Carone J.V."/>
            <person name="Caskin T.P."/>
            <person name="Diamond M."/>
            <person name="Durham M.E."/>
            <person name="Foxe J.M."/>
            <person name="Go M."/>
            <person name="Henderson B.A."/>
            <person name="Jones I.B."/>
            <person name="McGettigan J.A."/>
            <person name="Micheletti S.J."/>
            <person name="Nasrallah M.E."/>
            <person name="Ortiz D."/>
            <person name="Piller C.R."/>
            <person name="Privatt S.R."/>
            <person name="Schneider S.L."/>
            <person name="Sharp S."/>
            <person name="Smith T.C."/>
            <person name="Stanton J.D."/>
            <person name="Ullery H.E."/>
            <person name="Wilson R.J."/>
            <person name="Serrano M.G."/>
            <person name="Buck G."/>
            <person name="Lee V."/>
            <person name="Wang Y."/>
            <person name="Carvalho R."/>
            <person name="Voegtly L."/>
            <person name="Shi R."/>
            <person name="Duckworth R."/>
            <person name="Johnson A."/>
            <person name="Loviza R."/>
            <person name="Walstead R."/>
            <person name="Shah Z."/>
            <person name="Kiflezghi M."/>
            <person name="Wade K."/>
            <person name="Ball S.L."/>
            <person name="Bradley K.W."/>
            <person name="Asai D.J."/>
            <person name="Bowman C.A."/>
            <person name="Russell D.A."/>
            <person name="Pope W.H."/>
            <person name="Jacobs-Sera D."/>
            <person name="Hendrix R.W."/>
            <person name="Hatfull G.F."/>
        </authorList>
    </citation>
    <scope>NUCLEOTIDE SEQUENCE [LARGE SCALE GENOMIC DNA]</scope>
    <source>
        <strain evidence="2 3">DSM 27648</strain>
    </source>
</reference>
<keyword evidence="1" id="KW-0812">Transmembrane</keyword>
<dbReference type="RefSeq" id="WP_146653310.1">
    <property type="nucleotide sequence ID" value="NZ_CP012333.1"/>
</dbReference>
<keyword evidence="3" id="KW-1185">Reference proteome</keyword>
<accession>A0A0K1QAD7</accession>
<keyword evidence="1" id="KW-0472">Membrane</keyword>
<feature type="transmembrane region" description="Helical" evidence="1">
    <location>
        <begin position="20"/>
        <end position="46"/>
    </location>
</feature>
<sequence length="142" mass="16039">MAENGDERVTGPSLFERAKSWGATVAAVLVVTNIVVAAAWFVYMYLVPTPAREQLATTHGDLVGIWSGASFRLEIRPDGTVSVNKDLTHYGGKIWRFHERDFSLWVFPVFPAHFHIDAMPERRASGEEWLVVDGYHLQRARL</sequence>
<dbReference type="Proteomes" id="UP000064967">
    <property type="component" value="Chromosome"/>
</dbReference>